<feature type="compositionally biased region" description="Basic and acidic residues" evidence="1">
    <location>
        <begin position="40"/>
        <end position="50"/>
    </location>
</feature>
<name>A0AA40HBW8_CNENI</name>
<evidence type="ECO:0000313" key="3">
    <source>
        <dbReference type="Proteomes" id="UP001177744"/>
    </source>
</evidence>
<keyword evidence="3" id="KW-1185">Reference proteome</keyword>
<dbReference type="AlphaFoldDB" id="A0AA40HBW8"/>
<feature type="compositionally biased region" description="Polar residues" evidence="1">
    <location>
        <begin position="55"/>
        <end position="66"/>
    </location>
</feature>
<sequence>MAEYKKPEAPERTEGPPAEPGWAQERPGPRGGVDRRRRSLKEGPEDEGPRKQASFAETSHGSNPASGKQLAETPGAATSPKLSSPLWALPPGAPDKQPGASPGPGGPGKKVSGTAEDEAKAFAVNITVQSVRITRPPGRTPAAEPGCCPNPPQPTRRKGPRGNPPGGERRAIAAQWGDHPHYGRSPLDVKRASSEKGASGQNPRGPVHHAGSQREEARAAQREAQPPWGEFRGQGNQNGALSAGLGDSRQPKGASGEGIPLSSPPGLLWERREREETREMRH</sequence>
<comment type="caution">
    <text evidence="2">The sequence shown here is derived from an EMBL/GenBank/DDBJ whole genome shotgun (WGS) entry which is preliminary data.</text>
</comment>
<dbReference type="Proteomes" id="UP001177744">
    <property type="component" value="Unassembled WGS sequence"/>
</dbReference>
<organism evidence="2 3">
    <name type="scientific">Cnephaeus nilssonii</name>
    <name type="common">Northern bat</name>
    <name type="synonym">Eptesicus nilssonii</name>
    <dbReference type="NCBI Taxonomy" id="3371016"/>
    <lineage>
        <taxon>Eukaryota</taxon>
        <taxon>Metazoa</taxon>
        <taxon>Chordata</taxon>
        <taxon>Craniata</taxon>
        <taxon>Vertebrata</taxon>
        <taxon>Euteleostomi</taxon>
        <taxon>Mammalia</taxon>
        <taxon>Eutheria</taxon>
        <taxon>Laurasiatheria</taxon>
        <taxon>Chiroptera</taxon>
        <taxon>Yangochiroptera</taxon>
        <taxon>Vespertilionidae</taxon>
        <taxon>Cnephaeus</taxon>
    </lineage>
</organism>
<gene>
    <name evidence="2" type="ORF">QTO34_011993</name>
</gene>
<feature type="region of interest" description="Disordered" evidence="1">
    <location>
        <begin position="1"/>
        <end position="282"/>
    </location>
</feature>
<feature type="compositionally biased region" description="Basic and acidic residues" evidence="1">
    <location>
        <begin position="269"/>
        <end position="282"/>
    </location>
</feature>
<evidence type="ECO:0000313" key="2">
    <source>
        <dbReference type="EMBL" id="KAK1328420.1"/>
    </source>
</evidence>
<reference evidence="2" key="1">
    <citation type="submission" date="2023-06" db="EMBL/GenBank/DDBJ databases">
        <title>Reference genome for the Northern bat (Eptesicus nilssonii), a most northern bat species.</title>
        <authorList>
            <person name="Laine V.N."/>
            <person name="Pulliainen A.T."/>
            <person name="Lilley T.M."/>
        </authorList>
    </citation>
    <scope>NUCLEOTIDE SEQUENCE</scope>
    <source>
        <strain evidence="2">BLF_Eptnil</strain>
        <tissue evidence="2">Kidney</tissue>
    </source>
</reference>
<dbReference type="EMBL" id="JAULJE010000023">
    <property type="protein sequence ID" value="KAK1328420.1"/>
    <property type="molecule type" value="Genomic_DNA"/>
</dbReference>
<feature type="compositionally biased region" description="Basic and acidic residues" evidence="1">
    <location>
        <begin position="1"/>
        <end position="14"/>
    </location>
</feature>
<evidence type="ECO:0000256" key="1">
    <source>
        <dbReference type="SAM" id="MobiDB-lite"/>
    </source>
</evidence>
<protein>
    <submittedName>
        <fullName evidence="2">Uncharacterized protein</fullName>
    </submittedName>
</protein>
<feature type="compositionally biased region" description="Basic and acidic residues" evidence="1">
    <location>
        <begin position="212"/>
        <end position="221"/>
    </location>
</feature>
<accession>A0AA40HBW8</accession>
<proteinExistence type="predicted"/>